<feature type="domain" description="Regulatory protein YycH-like" evidence="1">
    <location>
        <begin position="38"/>
        <end position="237"/>
    </location>
</feature>
<gene>
    <name evidence="2" type="ORF">G9U52_20600</name>
</gene>
<protein>
    <recommendedName>
        <fullName evidence="1">Regulatory protein YycH-like domain-containing protein</fullName>
    </recommendedName>
</protein>
<dbReference type="Proteomes" id="UP001165962">
    <property type="component" value="Unassembled WGS sequence"/>
</dbReference>
<evidence type="ECO:0000313" key="3">
    <source>
        <dbReference type="Proteomes" id="UP001165962"/>
    </source>
</evidence>
<proteinExistence type="predicted"/>
<sequence length="256" mass="29092">MDWGRAKMILILAFFLLNAVLGYQLWTTRSDLLEFDANTASANEEIQRLLKSKNIQISTELPNEVPRLKEIVVKFTELEKSDKQIILETPFRYSPLMSKVSPRDTAAARAAIPNIDKYQYDPVLSANGVYVFHQLYGSLPMFEVQLELFEQNGMIVAYRQGYVEDQAAGEQKEQKVISPYTVLRSLIETYFPSGTVVTGIKLGYHGQEYNSQTRFMVPYWRVTLGNGDGDIYYVHAFNGAVEPPQKKSNSQAANKK</sequence>
<comment type="caution">
    <text evidence="2">The sequence shown here is derived from an EMBL/GenBank/DDBJ whole genome shotgun (WGS) entry which is preliminary data.</text>
</comment>
<evidence type="ECO:0000313" key="2">
    <source>
        <dbReference type="EMBL" id="NHN32244.1"/>
    </source>
</evidence>
<dbReference type="Pfam" id="PF09648">
    <property type="entry name" value="YycI"/>
    <property type="match status" value="1"/>
</dbReference>
<dbReference type="Gene3D" id="2.40.128.690">
    <property type="entry name" value="YycH protein, domain 3-like"/>
    <property type="match status" value="1"/>
</dbReference>
<evidence type="ECO:0000259" key="1">
    <source>
        <dbReference type="Pfam" id="PF09648"/>
    </source>
</evidence>
<dbReference type="RefSeq" id="WP_166152509.1">
    <property type="nucleotide sequence ID" value="NZ_JAAOIW010000007.1"/>
</dbReference>
<name>A0ABX0JDF0_9BACL</name>
<accession>A0ABX0JDF0</accession>
<dbReference type="InterPro" id="IPR018604">
    <property type="entry name" value="YycI-like"/>
</dbReference>
<organism evidence="2 3">
    <name type="scientific">Paenibacillus agricola</name>
    <dbReference type="NCBI Taxonomy" id="2716264"/>
    <lineage>
        <taxon>Bacteria</taxon>
        <taxon>Bacillati</taxon>
        <taxon>Bacillota</taxon>
        <taxon>Bacilli</taxon>
        <taxon>Bacillales</taxon>
        <taxon>Paenibacillaceae</taxon>
        <taxon>Paenibacillus</taxon>
    </lineage>
</organism>
<keyword evidence="3" id="KW-1185">Reference proteome</keyword>
<reference evidence="2" key="1">
    <citation type="submission" date="2020-03" db="EMBL/GenBank/DDBJ databases">
        <title>Draft sequencing of Paenibacilllus sp. S3N08.</title>
        <authorList>
            <person name="Kim D.-U."/>
        </authorList>
    </citation>
    <scope>NUCLEOTIDE SEQUENCE</scope>
    <source>
        <strain evidence="2">S3N08</strain>
    </source>
</reference>
<dbReference type="EMBL" id="JAAOIW010000007">
    <property type="protein sequence ID" value="NHN32244.1"/>
    <property type="molecule type" value="Genomic_DNA"/>
</dbReference>